<gene>
    <name evidence="4" type="ORF">CCALI_00784</name>
</gene>
<protein>
    <submittedName>
        <fullName evidence="4">Predicted membrane protein</fullName>
    </submittedName>
</protein>
<dbReference type="InterPro" id="IPR019251">
    <property type="entry name" value="DUF2231_TM"/>
</dbReference>
<evidence type="ECO:0000256" key="1">
    <source>
        <dbReference type="SAM" id="MobiDB-lite"/>
    </source>
</evidence>
<dbReference type="Proteomes" id="UP000014227">
    <property type="component" value="Chromosome I"/>
</dbReference>
<dbReference type="OrthoDB" id="71335at2"/>
<feature type="transmembrane region" description="Helical" evidence="2">
    <location>
        <begin position="254"/>
        <end position="275"/>
    </location>
</feature>
<dbReference type="eggNOG" id="COG4244">
    <property type="taxonomic scope" value="Bacteria"/>
</dbReference>
<dbReference type="Pfam" id="PF09990">
    <property type="entry name" value="DUF2231"/>
    <property type="match status" value="1"/>
</dbReference>
<feature type="transmembrane region" description="Helical" evidence="2">
    <location>
        <begin position="287"/>
        <end position="309"/>
    </location>
</feature>
<name>S0ET85_CHTCT</name>
<dbReference type="AlphaFoldDB" id="S0ET85"/>
<feature type="region of interest" description="Disordered" evidence="1">
    <location>
        <begin position="111"/>
        <end position="145"/>
    </location>
</feature>
<evidence type="ECO:0000256" key="2">
    <source>
        <dbReference type="SAM" id="Phobius"/>
    </source>
</evidence>
<feature type="transmembrane region" description="Helical" evidence="2">
    <location>
        <begin position="188"/>
        <end position="207"/>
    </location>
</feature>
<keyword evidence="2" id="KW-0472">Membrane</keyword>
<dbReference type="RefSeq" id="WP_016482169.1">
    <property type="nucleotide sequence ID" value="NC_021487.1"/>
</dbReference>
<evidence type="ECO:0000313" key="5">
    <source>
        <dbReference type="Proteomes" id="UP000014227"/>
    </source>
</evidence>
<dbReference type="STRING" id="454171.CP488_00367"/>
<dbReference type="KEGG" id="ccz:CCALI_00784"/>
<dbReference type="InParanoid" id="S0ET85"/>
<dbReference type="PATRIC" id="fig|1303518.3.peg.793"/>
<reference evidence="5" key="1">
    <citation type="submission" date="2013-03" db="EMBL/GenBank/DDBJ databases">
        <title>Genome sequence of Chthonomonas calidirosea, the first sequenced genome from the Armatimonadetes phylum (formally candidate division OP10).</title>
        <authorList>
            <person name="Lee K.C.Y."/>
            <person name="Morgan X.C."/>
            <person name="Dunfield P.F."/>
            <person name="Tamas I."/>
            <person name="Houghton K.M."/>
            <person name="Vyssotski M."/>
            <person name="Ryan J.L.J."/>
            <person name="Lagutin K."/>
            <person name="McDonald I.R."/>
            <person name="Stott M.B."/>
        </authorList>
    </citation>
    <scope>NUCLEOTIDE SEQUENCE [LARGE SCALE GENOMIC DNA]</scope>
    <source>
        <strain evidence="5">DSM 23976 / ICMP 18418 / T49</strain>
    </source>
</reference>
<keyword evidence="2" id="KW-0812">Transmembrane</keyword>
<organism evidence="4 5">
    <name type="scientific">Chthonomonas calidirosea (strain DSM 23976 / ICMP 18418 / T49)</name>
    <dbReference type="NCBI Taxonomy" id="1303518"/>
    <lineage>
        <taxon>Bacteria</taxon>
        <taxon>Bacillati</taxon>
        <taxon>Armatimonadota</taxon>
        <taxon>Chthonomonadia</taxon>
        <taxon>Chthonomonadales</taxon>
        <taxon>Chthonomonadaceae</taxon>
        <taxon>Chthonomonas</taxon>
    </lineage>
</organism>
<keyword evidence="5" id="KW-1185">Reference proteome</keyword>
<evidence type="ECO:0000313" key="4">
    <source>
        <dbReference type="EMBL" id="CCW34609.1"/>
    </source>
</evidence>
<feature type="transmembrane region" description="Helical" evidence="2">
    <location>
        <begin position="219"/>
        <end position="242"/>
    </location>
</feature>
<dbReference type="EMBL" id="HF951689">
    <property type="protein sequence ID" value="CCW34609.1"/>
    <property type="molecule type" value="Genomic_DNA"/>
</dbReference>
<sequence length="314" mass="33647">MANRAQIQKAAWWLALVLIELLLFSGFPLVNAWARPQFPPIVIETYHLVPGSTDYNAAKNCTLCHVPSGPPERNPYGKDVQRALERAGATMLTPAILHSIDNLDSDGDGYTNAQEFAADTLPGDPNSHPNGPVRVGTSASNSARHVRGNISSDRADATSQEGATGAASSAGSWVQKILFPPHAHHPELVHFPIALFIFGFLLDLLGLKRNNEALHRAAFYNLLGAAIMAPITMITGLLAWQFVLNGEPLKGTVLYHLVFASVTTLLLWGLVGLRVKQKATASSPSAFYWVIGLIGLICILITGYLGGILSGVNG</sequence>
<accession>S0ET85</accession>
<proteinExistence type="predicted"/>
<dbReference type="HOGENOM" id="CLU_884804_0_0_0"/>
<evidence type="ECO:0000259" key="3">
    <source>
        <dbReference type="Pfam" id="PF09990"/>
    </source>
</evidence>
<feature type="transmembrane region" description="Helical" evidence="2">
    <location>
        <begin position="12"/>
        <end position="30"/>
    </location>
</feature>
<feature type="domain" description="DUF2231" evidence="3">
    <location>
        <begin position="182"/>
        <end position="309"/>
    </location>
</feature>
<keyword evidence="2" id="KW-1133">Transmembrane helix</keyword>